<evidence type="ECO:0000256" key="5">
    <source>
        <dbReference type="ARBA" id="ARBA00022801"/>
    </source>
</evidence>
<comment type="similarity">
    <text evidence="3 8">Belongs to the inositol monophosphatase superfamily.</text>
</comment>
<feature type="binding site" evidence="7">
    <location>
        <position position="110"/>
    </location>
    <ligand>
        <name>Mg(2+)</name>
        <dbReference type="ChEBI" id="CHEBI:18420"/>
        <label>1</label>
        <note>catalytic</note>
    </ligand>
</feature>
<dbReference type="GO" id="GO:0046854">
    <property type="term" value="P:phosphatidylinositol phosphate biosynthetic process"/>
    <property type="evidence" value="ECO:0007669"/>
    <property type="project" value="InterPro"/>
</dbReference>
<evidence type="ECO:0000256" key="7">
    <source>
        <dbReference type="PIRSR" id="PIRSR600760-2"/>
    </source>
</evidence>
<dbReference type="InterPro" id="IPR020550">
    <property type="entry name" value="Inositol_monophosphatase_CS"/>
</dbReference>
<dbReference type="EC" id="3.1.3.25" evidence="8"/>
<dbReference type="InterPro" id="IPR020583">
    <property type="entry name" value="Inositol_monoP_metal-BS"/>
</dbReference>
<dbReference type="EMBL" id="CP016076">
    <property type="protein sequence ID" value="APU13755.1"/>
    <property type="molecule type" value="Genomic_DNA"/>
</dbReference>
<evidence type="ECO:0000313" key="10">
    <source>
        <dbReference type="EMBL" id="APU13755.1"/>
    </source>
</evidence>
<dbReference type="GO" id="GO:0046872">
    <property type="term" value="F:metal ion binding"/>
    <property type="evidence" value="ECO:0007669"/>
    <property type="project" value="UniProtKB-KW"/>
</dbReference>
<evidence type="ECO:0000256" key="6">
    <source>
        <dbReference type="ARBA" id="ARBA00022842"/>
    </source>
</evidence>
<feature type="binding site" evidence="7">
    <location>
        <position position="91"/>
    </location>
    <ligand>
        <name>Mg(2+)</name>
        <dbReference type="ChEBI" id="CHEBI:18420"/>
        <label>1</label>
        <note>catalytic</note>
    </ligand>
</feature>
<evidence type="ECO:0000313" key="11">
    <source>
        <dbReference type="Proteomes" id="UP000185511"/>
    </source>
</evidence>
<dbReference type="CDD" id="cd01639">
    <property type="entry name" value="IMPase"/>
    <property type="match status" value="1"/>
</dbReference>
<evidence type="ECO:0000256" key="4">
    <source>
        <dbReference type="ARBA" id="ARBA00022723"/>
    </source>
</evidence>
<gene>
    <name evidence="10" type="ORF">UA74_08445</name>
</gene>
<dbReference type="Pfam" id="PF00459">
    <property type="entry name" value="Inositol_P"/>
    <property type="match status" value="1"/>
</dbReference>
<evidence type="ECO:0000256" key="2">
    <source>
        <dbReference type="ARBA" id="ARBA00001946"/>
    </source>
</evidence>
<evidence type="ECO:0000256" key="1">
    <source>
        <dbReference type="ARBA" id="ARBA00001033"/>
    </source>
</evidence>
<dbReference type="Gene3D" id="3.40.190.80">
    <property type="match status" value="1"/>
</dbReference>
<dbReference type="PROSITE" id="PS00630">
    <property type="entry name" value="IMP_2"/>
    <property type="match status" value="1"/>
</dbReference>
<dbReference type="InterPro" id="IPR033942">
    <property type="entry name" value="IMPase"/>
</dbReference>
<dbReference type="SUPFAM" id="SSF56655">
    <property type="entry name" value="Carbohydrate phosphatase"/>
    <property type="match status" value="1"/>
</dbReference>
<proteinExistence type="inferred from homology"/>
<evidence type="ECO:0000256" key="3">
    <source>
        <dbReference type="ARBA" id="ARBA00009759"/>
    </source>
</evidence>
<comment type="catalytic activity">
    <reaction evidence="1 8">
        <text>a myo-inositol phosphate + H2O = myo-inositol + phosphate</text>
        <dbReference type="Rhea" id="RHEA:24056"/>
        <dbReference type="ChEBI" id="CHEBI:15377"/>
        <dbReference type="ChEBI" id="CHEBI:17268"/>
        <dbReference type="ChEBI" id="CHEBI:43474"/>
        <dbReference type="ChEBI" id="CHEBI:84139"/>
        <dbReference type="EC" id="3.1.3.25"/>
    </reaction>
</comment>
<keyword evidence="4 7" id="KW-0479">Metal-binding</keyword>
<dbReference type="PANTHER" id="PTHR20854:SF4">
    <property type="entry name" value="INOSITOL-1-MONOPHOSPHATASE-RELATED"/>
    <property type="match status" value="1"/>
</dbReference>
<reference evidence="11" key="1">
    <citation type="submission" date="2016-06" db="EMBL/GenBank/DDBJ databases">
        <title>Complete genome sequence of Actinoalloteichus fjordicus DSM 46855 (=ADI127-17), type strain of the new species Actinoalloteichus fjordicus.</title>
        <authorList>
            <person name="Ruckert C."/>
            <person name="Nouioui I."/>
            <person name="Willmese J."/>
            <person name="van Wezel G."/>
            <person name="Klenk H.-P."/>
            <person name="Kalinowski J."/>
            <person name="Zotchev S.B."/>
        </authorList>
    </citation>
    <scope>NUCLEOTIDE SEQUENCE [LARGE SCALE GENOMIC DNA]</scope>
    <source>
        <strain evidence="11">ADI127-7</strain>
    </source>
</reference>
<feature type="region of interest" description="Disordered" evidence="9">
    <location>
        <begin position="1"/>
        <end position="20"/>
    </location>
</feature>
<accession>A0AAC9LBD6</accession>
<dbReference type="PROSITE" id="PS00629">
    <property type="entry name" value="IMP_1"/>
    <property type="match status" value="1"/>
</dbReference>
<dbReference type="PRINTS" id="PR00377">
    <property type="entry name" value="IMPHPHTASES"/>
</dbReference>
<organism evidence="10 11">
    <name type="scientific">Actinoalloteichus fjordicus</name>
    <dbReference type="NCBI Taxonomy" id="1612552"/>
    <lineage>
        <taxon>Bacteria</taxon>
        <taxon>Bacillati</taxon>
        <taxon>Actinomycetota</taxon>
        <taxon>Actinomycetes</taxon>
        <taxon>Pseudonocardiales</taxon>
        <taxon>Pseudonocardiaceae</taxon>
        <taxon>Actinoalloteichus</taxon>
    </lineage>
</organism>
<sequence length="290" mass="30574">MWSDGRVAHQGEDEHRIPSASPAELRRIAIEVAGNAAELARSLRGGPSVYSGGVETKSTSTDVVTEADRAAERLLRDELALRRPGDAILGEEEGGGTPEPDRLCWVLDPIDGTVNYLYGFPWFGVSVAAQLGGRSVAGAVVEPMTGRVWSAALGEGAELNGVALHVSAATRIELSLVATGFAYSVDRRERQARAVAALLPRVRDIRRAGAASLDLCAVAAGWVDGYVEHGLNRWDWAAGALIAEEAGAIVRLPVEPETADGMPADLMFAAAPGIADQLWKTIGDAGFARV</sequence>
<keyword evidence="6 7" id="KW-0460">Magnesium</keyword>
<dbReference type="Gene3D" id="3.30.540.10">
    <property type="entry name" value="Fructose-1,6-Bisphosphatase, subunit A, domain 1"/>
    <property type="match status" value="1"/>
</dbReference>
<dbReference type="PANTHER" id="PTHR20854">
    <property type="entry name" value="INOSITOL MONOPHOSPHATASE"/>
    <property type="match status" value="1"/>
</dbReference>
<dbReference type="InterPro" id="IPR000760">
    <property type="entry name" value="Inositol_monophosphatase-like"/>
</dbReference>
<feature type="binding site" evidence="7">
    <location>
        <position position="108"/>
    </location>
    <ligand>
        <name>Mg(2+)</name>
        <dbReference type="ChEBI" id="CHEBI:18420"/>
        <label>1</label>
        <note>catalytic</note>
    </ligand>
</feature>
<dbReference type="GO" id="GO:0007165">
    <property type="term" value="P:signal transduction"/>
    <property type="evidence" value="ECO:0007669"/>
    <property type="project" value="TreeGrafter"/>
</dbReference>
<feature type="binding site" evidence="7">
    <location>
        <position position="111"/>
    </location>
    <ligand>
        <name>Mg(2+)</name>
        <dbReference type="ChEBI" id="CHEBI:18420"/>
        <label>1</label>
        <note>catalytic</note>
    </ligand>
</feature>
<dbReference type="KEGG" id="acad:UA74_08445"/>
<evidence type="ECO:0000256" key="9">
    <source>
        <dbReference type="SAM" id="MobiDB-lite"/>
    </source>
</evidence>
<dbReference type="GO" id="GO:0006020">
    <property type="term" value="P:inositol metabolic process"/>
    <property type="evidence" value="ECO:0007669"/>
    <property type="project" value="TreeGrafter"/>
</dbReference>
<dbReference type="AlphaFoldDB" id="A0AAC9LBD6"/>
<keyword evidence="5 8" id="KW-0378">Hydrolase</keyword>
<feature type="binding site" evidence="7">
    <location>
        <position position="235"/>
    </location>
    <ligand>
        <name>Mg(2+)</name>
        <dbReference type="ChEBI" id="CHEBI:18420"/>
        <label>1</label>
        <note>catalytic</note>
    </ligand>
</feature>
<keyword evidence="11" id="KW-1185">Reference proteome</keyword>
<protein>
    <recommendedName>
        <fullName evidence="8">Inositol-1-monophosphatase</fullName>
        <ecNumber evidence="8">3.1.3.25</ecNumber>
    </recommendedName>
</protein>
<dbReference type="Proteomes" id="UP000185511">
    <property type="component" value="Chromosome"/>
</dbReference>
<comment type="cofactor">
    <cofactor evidence="2 7 8">
        <name>Mg(2+)</name>
        <dbReference type="ChEBI" id="CHEBI:18420"/>
    </cofactor>
</comment>
<evidence type="ECO:0000256" key="8">
    <source>
        <dbReference type="RuleBase" id="RU364068"/>
    </source>
</evidence>
<name>A0AAC9LBD6_9PSEU</name>
<feature type="compositionally biased region" description="Basic and acidic residues" evidence="9">
    <location>
        <begin position="1"/>
        <end position="17"/>
    </location>
</feature>
<dbReference type="GO" id="GO:0008934">
    <property type="term" value="F:inositol monophosphate 1-phosphatase activity"/>
    <property type="evidence" value="ECO:0007669"/>
    <property type="project" value="InterPro"/>
</dbReference>